<evidence type="ECO:0000313" key="12">
    <source>
        <dbReference type="Proteomes" id="UP000193710"/>
    </source>
</evidence>
<evidence type="ECO:0000256" key="3">
    <source>
        <dbReference type="ARBA" id="ARBA00022723"/>
    </source>
</evidence>
<evidence type="ECO:0000256" key="7">
    <source>
        <dbReference type="ARBA" id="ARBA00023004"/>
    </source>
</evidence>
<dbReference type="eggNOG" id="COG0346">
    <property type="taxonomic scope" value="Bacteria"/>
</dbReference>
<dbReference type="EMBL" id="LQPY01000042">
    <property type="protein sequence ID" value="ORW99094.1"/>
    <property type="molecule type" value="Genomic_DNA"/>
</dbReference>
<evidence type="ECO:0000256" key="6">
    <source>
        <dbReference type="ARBA" id="ARBA00023002"/>
    </source>
</evidence>
<dbReference type="PROSITE" id="PS51819">
    <property type="entry name" value="VOC"/>
    <property type="match status" value="2"/>
</dbReference>
<keyword evidence="7 8" id="KW-0408">Iron</keyword>
<dbReference type="GO" id="GO:0004462">
    <property type="term" value="F:lactoylglutathione lyase activity"/>
    <property type="evidence" value="ECO:0007669"/>
    <property type="project" value="InterPro"/>
</dbReference>
<dbReference type="OrthoDB" id="317332at2"/>
<keyword evidence="4 8" id="KW-0058">Aromatic hydrocarbons catabolism</keyword>
<dbReference type="InterPro" id="IPR050383">
    <property type="entry name" value="GlyoxalaseI/FosfomycinResist"/>
</dbReference>
<evidence type="ECO:0000313" key="11">
    <source>
        <dbReference type="EMBL" id="ORW99094.1"/>
    </source>
</evidence>
<protein>
    <submittedName>
        <fullName evidence="10">3,4-dihydroxyphenylacetate 2,3-dioxygenase</fullName>
    </submittedName>
</protein>
<name>A0A024JRG9_9MYCO</name>
<dbReference type="GO" id="GO:0008198">
    <property type="term" value="F:ferrous iron binding"/>
    <property type="evidence" value="ECO:0007669"/>
    <property type="project" value="InterPro"/>
</dbReference>
<feature type="domain" description="VOC" evidence="9">
    <location>
        <begin position="15"/>
        <end position="127"/>
    </location>
</feature>
<reference evidence="10" key="1">
    <citation type="journal article" date="2014" name="Genome Announc.">
        <title>Draft Genome Sequence of Mycobacterium triplex DSM 44626.</title>
        <authorList>
            <person name="Sassi M."/>
            <person name="Croce O."/>
            <person name="Robert C."/>
            <person name="Raoult D."/>
            <person name="Drancourt M."/>
        </authorList>
    </citation>
    <scope>NUCLEOTIDE SEQUENCE [LARGE SCALE GENOMIC DNA]</scope>
    <source>
        <strain evidence="10">DSM 44626</strain>
    </source>
</reference>
<dbReference type="EMBL" id="HG964446">
    <property type="protein sequence ID" value="CDO86159.1"/>
    <property type="molecule type" value="Genomic_DNA"/>
</dbReference>
<dbReference type="PANTHER" id="PTHR21366:SF27">
    <property type="entry name" value="GLYOXALASE-LIKE DOMAIN-CONTAINING PROTEIN"/>
    <property type="match status" value="1"/>
</dbReference>
<evidence type="ECO:0000313" key="10">
    <source>
        <dbReference type="EMBL" id="CDO86159.1"/>
    </source>
</evidence>
<dbReference type="Gene3D" id="3.10.180.10">
    <property type="entry name" value="2,3-Dihydroxybiphenyl 1,2-Dioxygenase, domain 1"/>
    <property type="match status" value="2"/>
</dbReference>
<evidence type="ECO:0000256" key="1">
    <source>
        <dbReference type="ARBA" id="ARBA00001954"/>
    </source>
</evidence>
<dbReference type="HOGENOM" id="CLU_052361_3_0_11"/>
<keyword evidence="12" id="KW-1185">Reference proteome</keyword>
<evidence type="ECO:0000256" key="5">
    <source>
        <dbReference type="ARBA" id="ARBA00022964"/>
    </source>
</evidence>
<evidence type="ECO:0000256" key="2">
    <source>
        <dbReference type="ARBA" id="ARBA00008784"/>
    </source>
</evidence>
<reference evidence="10" key="2">
    <citation type="submission" date="2014-04" db="EMBL/GenBank/DDBJ databases">
        <authorList>
            <person name="Xu Y.W."/>
            <person name="Yang Q."/>
        </authorList>
    </citation>
    <scope>NUCLEOTIDE SEQUENCE</scope>
    <source>
        <strain evidence="10">DSM 44626</strain>
    </source>
</reference>
<evidence type="ECO:0000256" key="8">
    <source>
        <dbReference type="RuleBase" id="RU000683"/>
    </source>
</evidence>
<sequence>MLPEVDLRPPFNITRASHVRLAVADVSKSRDFYTKVMGLIITEEDSHTCYLRGLSEACHHSLVLEQGEDAGRSRRLGFRVLFDEDLDVAYRYFSERGLPAEWVQKPHQDRTLHVSDPIGTPLELCATMETRPRMYNEVRLFKGAMAQQFDHFQIHAPDPLALVEFYSALGFRTSEYIAHGDDLTAAFLYRKGTTLDLAIARGTGPRMHHFGYVVPEARDIFSACDCAGQMDYKESVERGPGRHGPGGILYVYLRDPDGHRVEGFISHAQSIDVEIEPVRWDAATISTAERWGLPAVEKWYFEASEFPDVPLLEPAVPPQPMTLERFLLERMAR</sequence>
<reference evidence="11 12" key="3">
    <citation type="submission" date="2016-01" db="EMBL/GenBank/DDBJ databases">
        <title>The new phylogeny of the genus Mycobacterium.</title>
        <authorList>
            <person name="Tarcisio F."/>
            <person name="Conor M."/>
            <person name="Antonella G."/>
            <person name="Elisabetta G."/>
            <person name="Giulia F.S."/>
            <person name="Sara T."/>
            <person name="Anna F."/>
            <person name="Clotilde B."/>
            <person name="Roberto B."/>
            <person name="Veronica D.S."/>
            <person name="Fabio R."/>
            <person name="Monica P."/>
            <person name="Olivier J."/>
            <person name="Enrico T."/>
            <person name="Nicola S."/>
        </authorList>
    </citation>
    <scope>NUCLEOTIDE SEQUENCE [LARGE SCALE GENOMIC DNA]</scope>
    <source>
        <strain evidence="11 12">DSM 44626</strain>
    </source>
</reference>
<evidence type="ECO:0000259" key="9">
    <source>
        <dbReference type="PROSITE" id="PS51819"/>
    </source>
</evidence>
<keyword evidence="6 8" id="KW-0560">Oxidoreductase</keyword>
<dbReference type="Pfam" id="PF00903">
    <property type="entry name" value="Glyoxalase"/>
    <property type="match status" value="2"/>
</dbReference>
<dbReference type="InterPro" id="IPR000486">
    <property type="entry name" value="Xdiol_ring_cleave_dOase_1/2"/>
</dbReference>
<dbReference type="InterPro" id="IPR004360">
    <property type="entry name" value="Glyas_Fos-R_dOase_dom"/>
</dbReference>
<dbReference type="InterPro" id="IPR037523">
    <property type="entry name" value="VOC_core"/>
</dbReference>
<dbReference type="InterPro" id="IPR018146">
    <property type="entry name" value="Glyoxalase_1_CS"/>
</dbReference>
<accession>A0A024JRG9</accession>
<dbReference type="PROSITE" id="PS00934">
    <property type="entry name" value="GLYOXALASE_I_1"/>
    <property type="match status" value="1"/>
</dbReference>
<dbReference type="AlphaFoldDB" id="A0A024JRG9"/>
<organism evidence="10">
    <name type="scientific">Mycobacterium triplex</name>
    <dbReference type="NCBI Taxonomy" id="47839"/>
    <lineage>
        <taxon>Bacteria</taxon>
        <taxon>Bacillati</taxon>
        <taxon>Actinomycetota</taxon>
        <taxon>Actinomycetes</taxon>
        <taxon>Mycobacteriales</taxon>
        <taxon>Mycobacteriaceae</taxon>
        <taxon>Mycobacterium</taxon>
        <taxon>Mycobacterium simiae complex</taxon>
    </lineage>
</organism>
<dbReference type="GO" id="GO:0051213">
    <property type="term" value="F:dioxygenase activity"/>
    <property type="evidence" value="ECO:0007669"/>
    <property type="project" value="UniProtKB-KW"/>
</dbReference>
<dbReference type="Proteomes" id="UP000193710">
    <property type="component" value="Unassembled WGS sequence"/>
</dbReference>
<dbReference type="Proteomes" id="UP000028880">
    <property type="component" value="Unassembled WGS sequence"/>
</dbReference>
<keyword evidence="3" id="KW-0479">Metal-binding</keyword>
<feature type="domain" description="VOC" evidence="9">
    <location>
        <begin position="148"/>
        <end position="266"/>
    </location>
</feature>
<keyword evidence="5 8" id="KW-0223">Dioxygenase</keyword>
<dbReference type="RefSeq" id="WP_036465663.1">
    <property type="nucleotide sequence ID" value="NZ_HG964446.1"/>
</dbReference>
<comment type="cofactor">
    <cofactor evidence="1 8">
        <name>Fe(2+)</name>
        <dbReference type="ChEBI" id="CHEBI:29033"/>
    </cofactor>
</comment>
<dbReference type="SUPFAM" id="SSF54593">
    <property type="entry name" value="Glyoxalase/Bleomycin resistance protein/Dihydroxybiphenyl dioxygenase"/>
    <property type="match status" value="1"/>
</dbReference>
<comment type="similarity">
    <text evidence="2 8">Belongs to the extradiol ring-cleavage dioxygenase family.</text>
</comment>
<evidence type="ECO:0000256" key="4">
    <source>
        <dbReference type="ARBA" id="ARBA00022797"/>
    </source>
</evidence>
<dbReference type="STRING" id="47839.BN973_00500"/>
<dbReference type="InterPro" id="IPR029068">
    <property type="entry name" value="Glyas_Bleomycin-R_OHBP_Dase"/>
</dbReference>
<dbReference type="PROSITE" id="PS00082">
    <property type="entry name" value="EXTRADIOL_DIOXYGENAS"/>
    <property type="match status" value="1"/>
</dbReference>
<proteinExistence type="inferred from homology"/>
<gene>
    <name evidence="11" type="ORF">AWC29_29390</name>
    <name evidence="10" type="ORF">BN973_00500</name>
</gene>
<dbReference type="PANTHER" id="PTHR21366">
    <property type="entry name" value="GLYOXALASE FAMILY PROTEIN"/>
    <property type="match status" value="1"/>
</dbReference>